<comment type="subcellular location">
    <subcellularLocation>
        <location evidence="1">Cell membrane</location>
        <topology evidence="1">Single-pass membrane protein</topology>
    </subcellularLocation>
    <subcellularLocation>
        <location evidence="7">Cell membrane</location>
        <topology evidence="7">Single-pass type II membrane protein</topology>
    </subcellularLocation>
</comment>
<evidence type="ECO:0000256" key="1">
    <source>
        <dbReference type="ARBA" id="ARBA00004162"/>
    </source>
</evidence>
<keyword evidence="7" id="KW-0653">Protein transport</keyword>
<keyword evidence="4 7" id="KW-0812">Transmembrane</keyword>
<comment type="caution">
    <text evidence="9">The sequence shown here is derived from an EMBL/GenBank/DDBJ whole genome shotgun (WGS) entry which is preliminary data.</text>
</comment>
<evidence type="ECO:0000256" key="5">
    <source>
        <dbReference type="ARBA" id="ARBA00022989"/>
    </source>
</evidence>
<accession>A0A934SV59</accession>
<name>A0A934SV59_9BURK</name>
<evidence type="ECO:0000256" key="6">
    <source>
        <dbReference type="ARBA" id="ARBA00023136"/>
    </source>
</evidence>
<reference evidence="9" key="1">
    <citation type="submission" date="2021-01" db="EMBL/GenBank/DDBJ databases">
        <title>Genome sequence of strain Noviherbaspirillum sp. DKR-6.</title>
        <authorList>
            <person name="Chaudhary D.K."/>
        </authorList>
    </citation>
    <scope>NUCLEOTIDE SEQUENCE</scope>
    <source>
        <strain evidence="9">DKR-6</strain>
    </source>
</reference>
<dbReference type="AlphaFoldDB" id="A0A934SV59"/>
<dbReference type="Pfam" id="PF02472">
    <property type="entry name" value="ExbD"/>
    <property type="match status" value="1"/>
</dbReference>
<feature type="transmembrane region" description="Helical" evidence="8">
    <location>
        <begin position="20"/>
        <end position="40"/>
    </location>
</feature>
<evidence type="ECO:0000256" key="7">
    <source>
        <dbReference type="RuleBase" id="RU003879"/>
    </source>
</evidence>
<organism evidence="9 10">
    <name type="scientific">Noviherbaspirillum pedocola</name>
    <dbReference type="NCBI Taxonomy" id="2801341"/>
    <lineage>
        <taxon>Bacteria</taxon>
        <taxon>Pseudomonadati</taxon>
        <taxon>Pseudomonadota</taxon>
        <taxon>Betaproteobacteria</taxon>
        <taxon>Burkholderiales</taxon>
        <taxon>Oxalobacteraceae</taxon>
        <taxon>Noviherbaspirillum</taxon>
    </lineage>
</organism>
<dbReference type="Gene3D" id="3.30.420.270">
    <property type="match status" value="1"/>
</dbReference>
<protein>
    <submittedName>
        <fullName evidence="9">Biopolymer transporter ExbD</fullName>
    </submittedName>
</protein>
<keyword evidence="10" id="KW-1185">Reference proteome</keyword>
<dbReference type="PANTHER" id="PTHR30558">
    <property type="entry name" value="EXBD MEMBRANE COMPONENT OF PMF-DRIVEN MACROMOLECULE IMPORT SYSTEM"/>
    <property type="match status" value="1"/>
</dbReference>
<evidence type="ECO:0000313" key="9">
    <source>
        <dbReference type="EMBL" id="MBK4737160.1"/>
    </source>
</evidence>
<dbReference type="PANTHER" id="PTHR30558:SF7">
    <property type="entry name" value="TOL-PAL SYSTEM PROTEIN TOLR"/>
    <property type="match status" value="1"/>
</dbReference>
<dbReference type="GO" id="GO:0022857">
    <property type="term" value="F:transmembrane transporter activity"/>
    <property type="evidence" value="ECO:0007669"/>
    <property type="project" value="InterPro"/>
</dbReference>
<evidence type="ECO:0000256" key="8">
    <source>
        <dbReference type="SAM" id="Phobius"/>
    </source>
</evidence>
<keyword evidence="6 8" id="KW-0472">Membrane</keyword>
<keyword evidence="3" id="KW-1003">Cell membrane</keyword>
<keyword evidence="5 8" id="KW-1133">Transmembrane helix</keyword>
<dbReference type="GO" id="GO:0015031">
    <property type="term" value="P:protein transport"/>
    <property type="evidence" value="ECO:0007669"/>
    <property type="project" value="UniProtKB-KW"/>
</dbReference>
<evidence type="ECO:0000256" key="4">
    <source>
        <dbReference type="ARBA" id="ARBA00022692"/>
    </source>
</evidence>
<dbReference type="EMBL" id="JAEPBG010000010">
    <property type="protein sequence ID" value="MBK4737160.1"/>
    <property type="molecule type" value="Genomic_DNA"/>
</dbReference>
<dbReference type="RefSeq" id="WP_200595225.1">
    <property type="nucleotide sequence ID" value="NZ_JAEPBG010000010.1"/>
</dbReference>
<dbReference type="InterPro" id="IPR003400">
    <property type="entry name" value="ExbD"/>
</dbReference>
<sequence>MAFGGGLDDGDDVVSEINMTPLVDVMLVLLIIFIITVPVLTNSVRLDLPRAQSAINDVKPQTVTISITADGAAHWNEEAVDEAELERRLTAAAARTPQPEIQLRGDRKAAYEHVIRAMAAAQRAGIEKLGFVTEPGT</sequence>
<proteinExistence type="inferred from homology"/>
<evidence type="ECO:0000313" key="10">
    <source>
        <dbReference type="Proteomes" id="UP000622890"/>
    </source>
</evidence>
<gene>
    <name evidence="9" type="ORF">JJB74_21270</name>
</gene>
<evidence type="ECO:0000256" key="3">
    <source>
        <dbReference type="ARBA" id="ARBA00022475"/>
    </source>
</evidence>
<comment type="similarity">
    <text evidence="2 7">Belongs to the ExbD/TolR family.</text>
</comment>
<dbReference type="Proteomes" id="UP000622890">
    <property type="component" value="Unassembled WGS sequence"/>
</dbReference>
<keyword evidence="7" id="KW-0813">Transport</keyword>
<dbReference type="GO" id="GO:0005886">
    <property type="term" value="C:plasma membrane"/>
    <property type="evidence" value="ECO:0007669"/>
    <property type="project" value="UniProtKB-SubCell"/>
</dbReference>
<evidence type="ECO:0000256" key="2">
    <source>
        <dbReference type="ARBA" id="ARBA00005811"/>
    </source>
</evidence>